<name>C8PE25_9BACT</name>
<keyword evidence="2" id="KW-1185">Reference proteome</keyword>
<comment type="caution">
    <text evidence="1">The sequence shown here is derived from an EMBL/GenBank/DDBJ whole genome shotgun (WGS) entry which is preliminary data.</text>
</comment>
<organism evidence="1 2">
    <name type="scientific">Campylobacter gracilis RM3268</name>
    <dbReference type="NCBI Taxonomy" id="553220"/>
    <lineage>
        <taxon>Bacteria</taxon>
        <taxon>Pseudomonadati</taxon>
        <taxon>Campylobacterota</taxon>
        <taxon>Epsilonproteobacteria</taxon>
        <taxon>Campylobacterales</taxon>
        <taxon>Campylobacteraceae</taxon>
        <taxon>Campylobacter</taxon>
    </lineage>
</organism>
<dbReference type="eggNOG" id="ENOG50318B7">
    <property type="taxonomic scope" value="Bacteria"/>
</dbReference>
<gene>
    <name evidence="1" type="ORF">CAMGR0001_2375</name>
</gene>
<dbReference type="EMBL" id="ACYG01000005">
    <property type="protein sequence ID" value="EEV18898.1"/>
    <property type="molecule type" value="Genomic_DNA"/>
</dbReference>
<proteinExistence type="predicted"/>
<evidence type="ECO:0000313" key="2">
    <source>
        <dbReference type="Proteomes" id="UP000005709"/>
    </source>
</evidence>
<dbReference type="AlphaFoldDB" id="C8PE25"/>
<evidence type="ECO:0008006" key="3">
    <source>
        <dbReference type="Google" id="ProtNLM"/>
    </source>
</evidence>
<dbReference type="Pfam" id="PF09484">
    <property type="entry name" value="Cas_TM1802"/>
    <property type="match status" value="1"/>
</dbReference>
<accession>C8PE25</accession>
<sequence>MGDIVKIFSSIGEIYDKQKTKINNKSYEYDAIKIYLCDIKSKEISVNNNISRDDLIVCRFGIGANSGNLFPNVQFISKAVKDDTPKFIKGILKAVKNMLSCFNPDDIKNDKILTDLSSLNESFFDDILSEIAALQEEPKKKGMKVATFFALSWECRPISAYFKSIFTSHLSDSNNGKTAKIYGYDMLANNMGIGGDANLAFCSVNELPTALQDIKVRLLPLNSANANLVKNGFMAIDKELSFNFYGDKMAILPTLMVNDANLLEKIVEILKDPSEKKKDLQGIQNIEESINYELEFVAKAQANMPVLNTILFYKKSNAAVNVLLQIDDVLPSYISKISDLMGRYNIRAIRRKDSKDQQDDTIYMQNLFLKNIDIMDFLLSQNRMNLDDMMEKYAALIYKGNINSSYASKIEWGFYFNRVKTYQNRSIESIEKYQNFFNEIGALNEKISFEREVNLQSLSDKKELISSILKNSEFLKDNEVLQSAYLLGMMSAGLINRQFAISKNSSFEKWLNNAGAITKELLERIWTKCDETNKKLSNVSRGKRSANIEIMRDILIGILPSAFLSQKRVKSAYVTLAFAMGGSDFTKYIKDNTQGDE</sequence>
<evidence type="ECO:0000313" key="1">
    <source>
        <dbReference type="EMBL" id="EEV18898.1"/>
    </source>
</evidence>
<reference evidence="1 2" key="1">
    <citation type="submission" date="2009-07" db="EMBL/GenBank/DDBJ databases">
        <authorList>
            <person name="Madupu R."/>
            <person name="Sebastian Y."/>
            <person name="Durkin A.S."/>
            <person name="Torralba M."/>
            <person name="Methe B."/>
            <person name="Sutton G.G."/>
            <person name="Strausberg R.L."/>
            <person name="Nelson K.E."/>
        </authorList>
    </citation>
    <scope>NUCLEOTIDE SEQUENCE [LARGE SCALE GENOMIC DNA]</scope>
    <source>
        <strain evidence="1 2">RM3268</strain>
    </source>
</reference>
<dbReference type="Proteomes" id="UP000005709">
    <property type="component" value="Unassembled WGS sequence"/>
</dbReference>
<dbReference type="STRING" id="824.CGRAC_1329"/>
<dbReference type="RefSeq" id="WP_005869150.1">
    <property type="nucleotide sequence ID" value="NZ_ACYG01000005.1"/>
</dbReference>
<dbReference type="OrthoDB" id="5359163at2"/>
<dbReference type="InterPro" id="IPR013389">
    <property type="entry name" value="CRISPR-assoc_prot_Cas8b"/>
</dbReference>
<protein>
    <recommendedName>
        <fullName evidence="3">CRISPR-associated protein, Csh1 family</fullName>
    </recommendedName>
</protein>